<name>A0ABX0Z8L0_9ACTN</name>
<gene>
    <name evidence="5" type="ORF">HCJ94_11540</name>
</gene>
<feature type="domain" description="Glycosyltransferase subfamily 4-like N-terminal" evidence="4">
    <location>
        <begin position="21"/>
        <end position="216"/>
    </location>
</feature>
<dbReference type="Pfam" id="PF13579">
    <property type="entry name" value="Glyco_trans_4_4"/>
    <property type="match status" value="1"/>
</dbReference>
<evidence type="ECO:0000256" key="2">
    <source>
        <dbReference type="ARBA" id="ARBA00022679"/>
    </source>
</evidence>
<comment type="caution">
    <text evidence="5">The sequence shown here is derived from an EMBL/GenBank/DDBJ whole genome shotgun (WGS) entry which is preliminary data.</text>
</comment>
<dbReference type="SUPFAM" id="SSF53756">
    <property type="entry name" value="UDP-Glycosyltransferase/glycogen phosphorylase"/>
    <property type="match status" value="1"/>
</dbReference>
<dbReference type="Proteomes" id="UP000783871">
    <property type="component" value="Unassembled WGS sequence"/>
</dbReference>
<organism evidence="5 6">
    <name type="scientific">Micromonospora thermarum</name>
    <dbReference type="NCBI Taxonomy" id="2720024"/>
    <lineage>
        <taxon>Bacteria</taxon>
        <taxon>Bacillati</taxon>
        <taxon>Actinomycetota</taxon>
        <taxon>Actinomycetes</taxon>
        <taxon>Micromonosporales</taxon>
        <taxon>Micromonosporaceae</taxon>
        <taxon>Micromonospora</taxon>
    </lineage>
</organism>
<dbReference type="PANTHER" id="PTHR12526">
    <property type="entry name" value="GLYCOSYLTRANSFERASE"/>
    <property type="match status" value="1"/>
</dbReference>
<keyword evidence="2" id="KW-0808">Transferase</keyword>
<feature type="compositionally biased region" description="Low complexity" evidence="3">
    <location>
        <begin position="239"/>
        <end position="248"/>
    </location>
</feature>
<sequence length="430" mass="47090">MRPRLLIIAYVFPPSESVGARRPGELARFAADQQWDVRVLTATPADSDAPDAGIPEGRIVRAAPVPRSAQLVSSVRRAEARSRVGRRRLLTALGAIGREVLIPDACVNWVVPAVRQFLRTRDGWRPDVIMVTGPPASAYLVAARLARRLNVPWVADYRDLWTVGNDYWPYGRTPVRRAIDHRLERRLLRSASSCVTISEPLAEIMRSTFGIDTKVVMNGIDRQPAVTAEEPTSPPAPAAPASSTLTLTHTGRLNPGKRDPSPLLDAVALLGPDARRVNIVFAGEDNGVAQAATERAGVADSVTNLGEVSAEKSWRVQAEADVLVLVMWNDPRDAGTMPGKFFDYLRARRPILMLGHPNGIVADIIRSRNAGAVLSDPHQIADQLRTWLAEKDRTGRIAELPASTMDGLYREDQLARYLEILTDAAATRGR</sequence>
<dbReference type="RefSeq" id="WP_168000980.1">
    <property type="nucleotide sequence ID" value="NZ_JAATEO010000010.1"/>
</dbReference>
<evidence type="ECO:0000313" key="5">
    <source>
        <dbReference type="EMBL" id="NJP32596.1"/>
    </source>
</evidence>
<evidence type="ECO:0000313" key="6">
    <source>
        <dbReference type="Proteomes" id="UP000783871"/>
    </source>
</evidence>
<accession>A0ABX0Z8L0</accession>
<evidence type="ECO:0000259" key="4">
    <source>
        <dbReference type="Pfam" id="PF13579"/>
    </source>
</evidence>
<dbReference type="Gene3D" id="3.40.50.2000">
    <property type="entry name" value="Glycogen Phosphorylase B"/>
    <property type="match status" value="2"/>
</dbReference>
<evidence type="ECO:0000256" key="3">
    <source>
        <dbReference type="SAM" id="MobiDB-lite"/>
    </source>
</evidence>
<proteinExistence type="predicted"/>
<reference evidence="5 6" key="1">
    <citation type="submission" date="2020-03" db="EMBL/GenBank/DDBJ databases">
        <title>WGS of actinomycetes isolated from Thailand.</title>
        <authorList>
            <person name="Thawai C."/>
        </authorList>
    </citation>
    <scope>NUCLEOTIDE SEQUENCE [LARGE SCALE GENOMIC DNA]</scope>
    <source>
        <strain evidence="5 6">HSS6-12</strain>
    </source>
</reference>
<dbReference type="PANTHER" id="PTHR12526:SF510">
    <property type="entry name" value="D-INOSITOL 3-PHOSPHATE GLYCOSYLTRANSFERASE"/>
    <property type="match status" value="1"/>
</dbReference>
<dbReference type="InterPro" id="IPR028098">
    <property type="entry name" value="Glyco_trans_4-like_N"/>
</dbReference>
<dbReference type="EMBL" id="JAATEO010000010">
    <property type="protein sequence ID" value="NJP32596.1"/>
    <property type="molecule type" value="Genomic_DNA"/>
</dbReference>
<feature type="region of interest" description="Disordered" evidence="3">
    <location>
        <begin position="226"/>
        <end position="260"/>
    </location>
</feature>
<dbReference type="Pfam" id="PF13692">
    <property type="entry name" value="Glyco_trans_1_4"/>
    <property type="match status" value="1"/>
</dbReference>
<evidence type="ECO:0000256" key="1">
    <source>
        <dbReference type="ARBA" id="ARBA00022676"/>
    </source>
</evidence>
<protein>
    <submittedName>
        <fullName evidence="5">Glycosyltransferase family 4 protein</fullName>
    </submittedName>
</protein>
<keyword evidence="1" id="KW-0328">Glycosyltransferase</keyword>
<keyword evidence="6" id="KW-1185">Reference proteome</keyword>